<proteinExistence type="predicted"/>
<evidence type="ECO:0000256" key="1">
    <source>
        <dbReference type="SAM" id="MobiDB-lite"/>
    </source>
</evidence>
<dbReference type="EMBL" id="QDKM01000004">
    <property type="protein sequence ID" value="PVH28566.1"/>
    <property type="molecule type" value="Genomic_DNA"/>
</dbReference>
<dbReference type="OrthoDB" id="7877426at2"/>
<comment type="caution">
    <text evidence="2">The sequence shown here is derived from an EMBL/GenBank/DDBJ whole genome shotgun (WGS) entry which is preliminary data.</text>
</comment>
<keyword evidence="3" id="KW-1185">Reference proteome</keyword>
<organism evidence="2 3">
    <name type="scientific">Pararhodobacter oceanensis</name>
    <dbReference type="NCBI Taxonomy" id="2172121"/>
    <lineage>
        <taxon>Bacteria</taxon>
        <taxon>Pseudomonadati</taxon>
        <taxon>Pseudomonadota</taxon>
        <taxon>Alphaproteobacteria</taxon>
        <taxon>Rhodobacterales</taxon>
        <taxon>Paracoccaceae</taxon>
        <taxon>Pararhodobacter</taxon>
    </lineage>
</organism>
<dbReference type="RefSeq" id="WP_116558398.1">
    <property type="nucleotide sequence ID" value="NZ_QDKM01000004.1"/>
</dbReference>
<evidence type="ECO:0000313" key="3">
    <source>
        <dbReference type="Proteomes" id="UP000245911"/>
    </source>
</evidence>
<dbReference type="AlphaFoldDB" id="A0A2T8HT20"/>
<protein>
    <submittedName>
        <fullName evidence="2">Uncharacterized protein</fullName>
    </submittedName>
</protein>
<reference evidence="2 3" key="1">
    <citation type="submission" date="2018-04" db="EMBL/GenBank/DDBJ databases">
        <title>Pararhodobacter oceanense sp. nov., isolated from marine intertidal sediment.</title>
        <authorList>
            <person name="Wang X.-L."/>
            <person name="Du Z.-J."/>
        </authorList>
    </citation>
    <scope>NUCLEOTIDE SEQUENCE [LARGE SCALE GENOMIC DNA]</scope>
    <source>
        <strain evidence="2 3">AM505</strain>
    </source>
</reference>
<feature type="compositionally biased region" description="Basic and acidic residues" evidence="1">
    <location>
        <begin position="52"/>
        <end position="63"/>
    </location>
</feature>
<evidence type="ECO:0000313" key="2">
    <source>
        <dbReference type="EMBL" id="PVH28566.1"/>
    </source>
</evidence>
<feature type="region of interest" description="Disordered" evidence="1">
    <location>
        <begin position="33"/>
        <end position="170"/>
    </location>
</feature>
<dbReference type="Proteomes" id="UP000245911">
    <property type="component" value="Unassembled WGS sequence"/>
</dbReference>
<gene>
    <name evidence="2" type="ORF">DDE20_10180</name>
</gene>
<accession>A0A2T8HT20</accession>
<name>A0A2T8HT20_9RHOB</name>
<sequence length="170" mass="17816">MIAGIAPVSIPGTAFDVRAYGVVGQGVAAANRAPATETAQALRPVEPSVSPRDVRGETARDRPVGPPPTFEINVLEDMRDRAAKVPYEPPPETIQEQANTVPEVDFAVPEVAAEADSDAVAEARDEQVAEGTGGDEAERPAVTERSSATERAPLYLGTSESADPTVNLKI</sequence>